<reference evidence="7 8" key="1">
    <citation type="submission" date="2016-12" db="EMBL/GenBank/DDBJ databases">
        <title>Izhakiella australiana sp. nov. of genus Izhakiella isolated from Australian desert.</title>
        <authorList>
            <person name="Ji M."/>
        </authorList>
    </citation>
    <scope>NUCLEOTIDE SEQUENCE [LARGE SCALE GENOMIC DNA]</scope>
    <source>
        <strain evidence="7 8">D4N98</strain>
    </source>
</reference>
<accession>A0A1S8YMQ7</accession>
<dbReference type="InterPro" id="IPR018660">
    <property type="entry name" value="MliC"/>
</dbReference>
<keyword evidence="8" id="KW-1185">Reference proteome</keyword>
<dbReference type="PROSITE" id="PS51257">
    <property type="entry name" value="PROKAR_LIPOPROTEIN"/>
    <property type="match status" value="1"/>
</dbReference>
<name>A0A1S8YMQ7_9GAMM</name>
<dbReference type="Gene3D" id="2.40.128.200">
    <property type="match status" value="1"/>
</dbReference>
<organism evidence="7 8">
    <name type="scientific">Izhakiella australiensis</name>
    <dbReference type="NCBI Taxonomy" id="1926881"/>
    <lineage>
        <taxon>Bacteria</taxon>
        <taxon>Pseudomonadati</taxon>
        <taxon>Pseudomonadota</taxon>
        <taxon>Gammaproteobacteria</taxon>
        <taxon>Enterobacterales</taxon>
        <taxon>Erwiniaceae</taxon>
        <taxon>Izhakiella</taxon>
    </lineage>
</organism>
<comment type="caution">
    <text evidence="7">The sequence shown here is derived from an EMBL/GenBank/DDBJ whole genome shotgun (WGS) entry which is preliminary data.</text>
</comment>
<dbReference type="AlphaFoldDB" id="A0A1S8YMQ7"/>
<evidence type="ECO:0000256" key="2">
    <source>
        <dbReference type="ARBA" id="ARBA00023136"/>
    </source>
</evidence>
<feature type="domain" description="C-type lysozyme inhibitor" evidence="6">
    <location>
        <begin position="34"/>
        <end position="96"/>
    </location>
</feature>
<dbReference type="RefSeq" id="WP_078002240.1">
    <property type="nucleotide sequence ID" value="NZ_MRUL01000004.1"/>
</dbReference>
<sequence>MKGYSIAALGAAMLLAGCNSLQSASQDQQKTLHYTCGTLPLTVQLDNSQQQVKLILDGTPRVLKQTRAASGTRYADDTYVFWSKGDSAFVERNDKIIINDCQLQQ</sequence>
<evidence type="ECO:0000256" key="3">
    <source>
        <dbReference type="ARBA" id="ARBA00023139"/>
    </source>
</evidence>
<protein>
    <recommendedName>
        <fullName evidence="6">C-type lysozyme inhibitor domain-containing protein</fullName>
    </recommendedName>
</protein>
<keyword evidence="1 5" id="KW-0732">Signal</keyword>
<evidence type="ECO:0000256" key="4">
    <source>
        <dbReference type="ARBA" id="ARBA00023288"/>
    </source>
</evidence>
<dbReference type="InterPro" id="IPR036328">
    <property type="entry name" value="MliC_sf"/>
</dbReference>
<evidence type="ECO:0000313" key="8">
    <source>
        <dbReference type="Proteomes" id="UP000190667"/>
    </source>
</evidence>
<dbReference type="OrthoDB" id="5588236at2"/>
<dbReference type="Pfam" id="PF09864">
    <property type="entry name" value="MliC"/>
    <property type="match status" value="1"/>
</dbReference>
<evidence type="ECO:0000256" key="5">
    <source>
        <dbReference type="SAM" id="SignalP"/>
    </source>
</evidence>
<dbReference type="EMBL" id="MRUL01000004">
    <property type="protein sequence ID" value="OON40429.1"/>
    <property type="molecule type" value="Genomic_DNA"/>
</dbReference>
<proteinExistence type="predicted"/>
<keyword evidence="3" id="KW-0564">Palmitate</keyword>
<dbReference type="SUPFAM" id="SSF141488">
    <property type="entry name" value="YdhA-like"/>
    <property type="match status" value="1"/>
</dbReference>
<dbReference type="Proteomes" id="UP000190667">
    <property type="component" value="Unassembled WGS sequence"/>
</dbReference>
<feature type="chain" id="PRO_5013386367" description="C-type lysozyme inhibitor domain-containing protein" evidence="5">
    <location>
        <begin position="24"/>
        <end position="105"/>
    </location>
</feature>
<keyword evidence="4" id="KW-0449">Lipoprotein</keyword>
<gene>
    <name evidence="7" type="ORF">BTJ39_08425</name>
</gene>
<evidence type="ECO:0000259" key="6">
    <source>
        <dbReference type="Pfam" id="PF09864"/>
    </source>
</evidence>
<evidence type="ECO:0000313" key="7">
    <source>
        <dbReference type="EMBL" id="OON40429.1"/>
    </source>
</evidence>
<feature type="signal peptide" evidence="5">
    <location>
        <begin position="1"/>
        <end position="23"/>
    </location>
</feature>
<evidence type="ECO:0000256" key="1">
    <source>
        <dbReference type="ARBA" id="ARBA00022729"/>
    </source>
</evidence>
<dbReference type="STRING" id="1926881.BTJ39_08425"/>
<keyword evidence="2" id="KW-0472">Membrane</keyword>